<gene>
    <name evidence="2" type="ORF">KYD98_15755</name>
</gene>
<reference evidence="2 3" key="1">
    <citation type="submission" date="2021-07" db="EMBL/GenBank/DDBJ databases">
        <title>Clostridium weizhouense sp. nov., an anaerobic bacterium isolated from activated sludge of Petroleum wastewater.</title>
        <authorList>
            <person name="Li Q."/>
        </authorList>
    </citation>
    <scope>NUCLEOTIDE SEQUENCE [LARGE SCALE GENOMIC DNA]</scope>
    <source>
        <strain evidence="2 3">YB-6</strain>
    </source>
</reference>
<keyword evidence="3" id="KW-1185">Reference proteome</keyword>
<dbReference type="RefSeq" id="WP_219781006.1">
    <property type="nucleotide sequence ID" value="NZ_JAHXPT010000015.1"/>
</dbReference>
<proteinExistence type="predicted"/>
<dbReference type="InterPro" id="IPR018745">
    <property type="entry name" value="MpsC"/>
</dbReference>
<dbReference type="Pfam" id="PF10057">
    <property type="entry name" value="MpsC"/>
    <property type="match status" value="1"/>
</dbReference>
<evidence type="ECO:0000313" key="3">
    <source>
        <dbReference type="Proteomes" id="UP001519921"/>
    </source>
</evidence>
<organism evidence="2 3">
    <name type="scientific">Clostridium weizhouense</name>
    <dbReference type="NCBI Taxonomy" id="2859781"/>
    <lineage>
        <taxon>Bacteria</taxon>
        <taxon>Bacillati</taxon>
        <taxon>Bacillota</taxon>
        <taxon>Clostridia</taxon>
        <taxon>Eubacteriales</taxon>
        <taxon>Clostridiaceae</taxon>
        <taxon>Clostridium</taxon>
    </lineage>
</organism>
<evidence type="ECO:0000259" key="1">
    <source>
        <dbReference type="Pfam" id="PF10057"/>
    </source>
</evidence>
<comment type="caution">
    <text evidence="2">The sequence shown here is derived from an EMBL/GenBank/DDBJ whole genome shotgun (WGS) entry which is preliminary data.</text>
</comment>
<evidence type="ECO:0000313" key="2">
    <source>
        <dbReference type="EMBL" id="MBW6411541.1"/>
    </source>
</evidence>
<sequence>MLSEELELQEKIRKLSIKIVKYYRGKGPDNVKVNIKGNLIIIHIKGILSNLSEILVNQGACNEVKKYWKYIKPHLEEEFLDEVHNIIGKDFDYDWEIYNLENRDREIVIKINRKMV</sequence>
<dbReference type="Proteomes" id="UP001519921">
    <property type="component" value="Unassembled WGS sequence"/>
</dbReference>
<dbReference type="EMBL" id="JAHXPT010000015">
    <property type="protein sequence ID" value="MBW6411541.1"/>
    <property type="molecule type" value="Genomic_DNA"/>
</dbReference>
<name>A0ABS7AUL9_9CLOT</name>
<feature type="domain" description="Na+-translocating membrane potential-generating system MpsC" evidence="1">
    <location>
        <begin position="7"/>
        <end position="89"/>
    </location>
</feature>
<accession>A0ABS7AUL9</accession>
<protein>
    <submittedName>
        <fullName evidence="2">DUF2294 domain-containing protein</fullName>
    </submittedName>
</protein>